<evidence type="ECO:0000256" key="1">
    <source>
        <dbReference type="SAM" id="Phobius"/>
    </source>
</evidence>
<comment type="caution">
    <text evidence="2">The sequence shown here is derived from an EMBL/GenBank/DDBJ whole genome shotgun (WGS) entry which is preliminary data.</text>
</comment>
<dbReference type="Proteomes" id="UP000011873">
    <property type="component" value="Unassembled WGS sequence"/>
</dbReference>
<protein>
    <submittedName>
        <fullName evidence="2">Uncharacterized protein</fullName>
    </submittedName>
</protein>
<keyword evidence="1" id="KW-0812">Transmembrane</keyword>
<proteinExistence type="predicted"/>
<dbReference type="PATRIC" id="fig|1218567.3.peg.864"/>
<dbReference type="EMBL" id="ANMU01000034">
    <property type="protein sequence ID" value="EMJ83907.1"/>
    <property type="molecule type" value="Genomic_DNA"/>
</dbReference>
<keyword evidence="1" id="KW-0472">Membrane</keyword>
<accession>M6BVZ1</accession>
<organism evidence="2 3">
    <name type="scientific">Leptospira borgpetersenii serovar Hardjo-bovis str. Sponselee</name>
    <dbReference type="NCBI Taxonomy" id="1303729"/>
    <lineage>
        <taxon>Bacteria</taxon>
        <taxon>Pseudomonadati</taxon>
        <taxon>Spirochaetota</taxon>
        <taxon>Spirochaetia</taxon>
        <taxon>Leptospirales</taxon>
        <taxon>Leptospiraceae</taxon>
        <taxon>Leptospira</taxon>
    </lineage>
</organism>
<name>M6BVZ1_LEPBO</name>
<reference evidence="2 3" key="1">
    <citation type="submission" date="2013-01" db="EMBL/GenBank/DDBJ databases">
        <authorList>
            <person name="Harkins D.M."/>
            <person name="Durkin A.S."/>
            <person name="Brinkac L.M."/>
            <person name="Haft D.H."/>
            <person name="Selengut J.D."/>
            <person name="Sanka R."/>
            <person name="DePew J."/>
            <person name="Purushe J."/>
            <person name="Galloway R.L."/>
            <person name="Vinetz J.M."/>
            <person name="Sutton G.G."/>
            <person name="Nierman W.C."/>
            <person name="Fouts D.E."/>
        </authorList>
    </citation>
    <scope>NUCLEOTIDE SEQUENCE [LARGE SCALE GENOMIC DNA]</scope>
    <source>
        <strain evidence="2 3">Sponselee CDC</strain>
    </source>
</reference>
<evidence type="ECO:0000313" key="2">
    <source>
        <dbReference type="EMBL" id="EMJ83907.1"/>
    </source>
</evidence>
<keyword evidence="1" id="KW-1133">Transmembrane helix</keyword>
<feature type="transmembrane region" description="Helical" evidence="1">
    <location>
        <begin position="20"/>
        <end position="36"/>
    </location>
</feature>
<dbReference type="AlphaFoldDB" id="M6BVZ1"/>
<sequence length="39" mass="4224">MPLYGSTGIQAVRRTQQNGSLRVAVLGVFFLTGGPFQKK</sequence>
<evidence type="ECO:0000313" key="3">
    <source>
        <dbReference type="Proteomes" id="UP000011873"/>
    </source>
</evidence>
<gene>
    <name evidence="2" type="ORF">LEP1GSC016_0484</name>
</gene>